<comment type="caution">
    <text evidence="3">The sequence shown here is derived from an EMBL/GenBank/DDBJ whole genome shotgun (WGS) entry which is preliminary data.</text>
</comment>
<protein>
    <submittedName>
        <fullName evidence="3">Pyridoxamine 5'-phosphate oxidase</fullName>
    </submittedName>
</protein>
<dbReference type="Proteomes" id="UP000635565">
    <property type="component" value="Unassembled WGS sequence"/>
</dbReference>
<evidence type="ECO:0000256" key="1">
    <source>
        <dbReference type="ARBA" id="ARBA00023002"/>
    </source>
</evidence>
<feature type="domain" description="Pyridoxamine 5'-phosphate oxidase N-terminal" evidence="2">
    <location>
        <begin position="4"/>
        <end position="130"/>
    </location>
</feature>
<gene>
    <name evidence="3" type="ORF">KSZ_40780</name>
</gene>
<dbReference type="PANTHER" id="PTHR35176:SF6">
    <property type="entry name" value="HEME OXYGENASE HI_0854-RELATED"/>
    <property type="match status" value="1"/>
</dbReference>
<evidence type="ECO:0000313" key="3">
    <source>
        <dbReference type="EMBL" id="GHO86072.1"/>
    </source>
</evidence>
<accession>A0ABQ3VIV0</accession>
<dbReference type="Pfam" id="PF01243">
    <property type="entry name" value="PNPOx_N"/>
    <property type="match status" value="1"/>
</dbReference>
<dbReference type="NCBIfam" id="TIGR03618">
    <property type="entry name" value="Rv1155_F420"/>
    <property type="match status" value="1"/>
</dbReference>
<dbReference type="SUPFAM" id="SSF50475">
    <property type="entry name" value="FMN-binding split barrel"/>
    <property type="match status" value="1"/>
</dbReference>
<evidence type="ECO:0000259" key="2">
    <source>
        <dbReference type="Pfam" id="PF01243"/>
    </source>
</evidence>
<dbReference type="PANTHER" id="PTHR35176">
    <property type="entry name" value="HEME OXYGENASE HI_0854-RELATED"/>
    <property type="match status" value="1"/>
</dbReference>
<sequence>MAVIPDKYKDILNTKAAAHVATIGPKGEPQSSPVWFGWDGTHLLFSQTKSRQKYRNLQRDSRIALSITDPKLLERYLEIRGHVVRIDEDPNLDFINSMAKKYLDLDKYPWHQPGDERVVIVVQPEHATYQG</sequence>
<dbReference type="InterPro" id="IPR011576">
    <property type="entry name" value="Pyridox_Oxase_N"/>
</dbReference>
<keyword evidence="4" id="KW-1185">Reference proteome</keyword>
<dbReference type="InterPro" id="IPR012349">
    <property type="entry name" value="Split_barrel_FMN-bd"/>
</dbReference>
<dbReference type="Gene3D" id="2.30.110.10">
    <property type="entry name" value="Electron Transport, Fmn-binding Protein, Chain A"/>
    <property type="match status" value="1"/>
</dbReference>
<dbReference type="InterPro" id="IPR019920">
    <property type="entry name" value="F420-binding_dom_put"/>
</dbReference>
<name>A0ABQ3VIV0_9CHLR</name>
<dbReference type="InterPro" id="IPR052019">
    <property type="entry name" value="F420H2_bilvrd_red/Heme_oxyg"/>
</dbReference>
<proteinExistence type="predicted"/>
<keyword evidence="1" id="KW-0560">Oxidoreductase</keyword>
<reference evidence="3 4" key="1">
    <citation type="journal article" date="2021" name="Int. J. Syst. Evol. Microbiol.">
        <title>Reticulibacter mediterranei gen. nov., sp. nov., within the new family Reticulibacteraceae fam. nov., and Ktedonospora formicarum gen. nov., sp. nov., Ktedonobacter robiniae sp. nov., Dictyobacter formicarum sp. nov. and Dictyobacter arantiisoli sp. nov., belonging to the class Ktedonobacteria.</title>
        <authorList>
            <person name="Yabe S."/>
            <person name="Zheng Y."/>
            <person name="Wang C.M."/>
            <person name="Sakai Y."/>
            <person name="Abe K."/>
            <person name="Yokota A."/>
            <person name="Donadio S."/>
            <person name="Cavaletti L."/>
            <person name="Monciardini P."/>
        </authorList>
    </citation>
    <scope>NUCLEOTIDE SEQUENCE [LARGE SCALE GENOMIC DNA]</scope>
    <source>
        <strain evidence="3 4">SOSP1-9</strain>
    </source>
</reference>
<dbReference type="EMBL" id="BNJJ01000011">
    <property type="protein sequence ID" value="GHO86072.1"/>
    <property type="molecule type" value="Genomic_DNA"/>
</dbReference>
<evidence type="ECO:0000313" key="4">
    <source>
        <dbReference type="Proteomes" id="UP000635565"/>
    </source>
</evidence>
<organism evidence="3 4">
    <name type="scientific">Dictyobacter formicarum</name>
    <dbReference type="NCBI Taxonomy" id="2778368"/>
    <lineage>
        <taxon>Bacteria</taxon>
        <taxon>Bacillati</taxon>
        <taxon>Chloroflexota</taxon>
        <taxon>Ktedonobacteria</taxon>
        <taxon>Ktedonobacterales</taxon>
        <taxon>Dictyobacteraceae</taxon>
        <taxon>Dictyobacter</taxon>
    </lineage>
</organism>
<dbReference type="RefSeq" id="WP_201363699.1">
    <property type="nucleotide sequence ID" value="NZ_BNJJ01000011.1"/>
</dbReference>